<name>A0ABU2HFA8_9GAMM</name>
<dbReference type="EMBL" id="JAVMBO010000007">
    <property type="protein sequence ID" value="MDS1309754.1"/>
    <property type="molecule type" value="Genomic_DNA"/>
</dbReference>
<evidence type="ECO:0000313" key="1">
    <source>
        <dbReference type="EMBL" id="MDS1309754.1"/>
    </source>
</evidence>
<protein>
    <submittedName>
        <fullName evidence="1">LamG domain-containing protein</fullName>
    </submittedName>
</protein>
<dbReference type="Pfam" id="PF13385">
    <property type="entry name" value="Laminin_G_3"/>
    <property type="match status" value="1"/>
</dbReference>
<dbReference type="Gene3D" id="2.60.120.200">
    <property type="match status" value="1"/>
</dbReference>
<accession>A0ABU2HFA8</accession>
<evidence type="ECO:0000313" key="2">
    <source>
        <dbReference type="Proteomes" id="UP001267407"/>
    </source>
</evidence>
<gene>
    <name evidence="1" type="ORF">RKA07_06480</name>
</gene>
<sequence length="837" mass="89377">MKTLTLPGSNQLRSAAPIALLIVFTLFLSACGGESTEALPNTSSGSNTISYSGPAPATADIQSFKLNVWDNLVQDNRCGSCHGAGGQSPTFVDQNNINSAYAQARTIVDLTAPSQSRMVTKVAGGHNCWTGSDVVCGNILTTYISKWADGAEGSVKTVELQAPVLKSPGSTIAFPEGSSAFGSTVYPVLRTYCAECHGDGGQTPYVASDNVDIAYQQSQSRIDLNSPENSRFVVRLRRDFHNCWANGGETDCDWSAGMMQMAIEQFAEPLSPEPVDPALVASRALVLDSDGLLANSGGRFEDNIVALYEFQSGQGQIAYDTSGASTPLDLTLSGNVDWVLGWGINIGPEVKPESAPVIPAGKAQGSTASSSKLHSLLTGSGEYAIEAWVAPGNITQEDARIITYSGSSTARNVTLSQTLQRYEVLHRSTTSDENTPFATQDGDQLLQATLQHVVVNYSPGTGRQIYVNGEHSGDLDPDDPGLFSDWDDSFALVLGNETDGRSPWQGVIRMVAFHNRALTSEQVKTNYDVGVGQKFYLLFGVSHLIDVPESFIVFDVSVFDNYSYRFTEPFFISLDETAQPSGIALEGMRLGINGKEATVGQAWANLKVTLDSNAYEPGKGQPLSRLGTIIALENGPDSDEFFLTFDRLGSSTFSRTEPPLTGTVAPTILERPSDIGMKTFDEINESMARMTDIPSTTPAVADTFKTVKQQLPTVENIEGFLSSHQMAITQVAIQYCDVLVSDAQRRQDFFPGFDFSAPAATAFEHGGESLITGPLLARFVGDNLGSQPSTETIETEVGGLIKQLALCGGDTCPADRTATIVKASCAAVLGSATTLVQ</sequence>
<proteinExistence type="predicted"/>
<organism evidence="1 2">
    <name type="scientific">Marinobacter xiaoshiensis</name>
    <dbReference type="NCBI Taxonomy" id="3073652"/>
    <lineage>
        <taxon>Bacteria</taxon>
        <taxon>Pseudomonadati</taxon>
        <taxon>Pseudomonadota</taxon>
        <taxon>Gammaproteobacteria</taxon>
        <taxon>Pseudomonadales</taxon>
        <taxon>Marinobacteraceae</taxon>
        <taxon>Marinobacter</taxon>
    </lineage>
</organism>
<dbReference type="InterPro" id="IPR013320">
    <property type="entry name" value="ConA-like_dom_sf"/>
</dbReference>
<dbReference type="PROSITE" id="PS51257">
    <property type="entry name" value="PROKAR_LIPOPROTEIN"/>
    <property type="match status" value="1"/>
</dbReference>
<dbReference type="SUPFAM" id="SSF49899">
    <property type="entry name" value="Concanavalin A-like lectins/glucanases"/>
    <property type="match status" value="1"/>
</dbReference>
<comment type="caution">
    <text evidence="1">The sequence shown here is derived from an EMBL/GenBank/DDBJ whole genome shotgun (WGS) entry which is preliminary data.</text>
</comment>
<dbReference type="RefSeq" id="WP_310965905.1">
    <property type="nucleotide sequence ID" value="NZ_JAVMBO010000007.1"/>
</dbReference>
<reference evidence="1" key="1">
    <citation type="submission" date="2023-09" db="EMBL/GenBank/DDBJ databases">
        <title>Marinobacter sediminicola sp. nov. and Marinobacter maritimum sp. nov., isolated from marine sediment.</title>
        <authorList>
            <person name="An J."/>
        </authorList>
    </citation>
    <scope>NUCLEOTIDE SEQUENCE</scope>
    <source>
        <strain evidence="1">F60267</strain>
    </source>
</reference>
<keyword evidence="2" id="KW-1185">Reference proteome</keyword>
<dbReference type="Proteomes" id="UP001267407">
    <property type="component" value="Unassembled WGS sequence"/>
</dbReference>